<evidence type="ECO:0000256" key="3">
    <source>
        <dbReference type="ARBA" id="ARBA00012417"/>
    </source>
</evidence>
<dbReference type="InterPro" id="IPR040982">
    <property type="entry name" value="DNA_pol3_finger"/>
</dbReference>
<keyword evidence="6 13" id="KW-0808">Transferase</keyword>
<dbReference type="NCBIfam" id="NF004225">
    <property type="entry name" value="PRK05672.1"/>
    <property type="match status" value="1"/>
</dbReference>
<evidence type="ECO:0000256" key="11">
    <source>
        <dbReference type="ARBA" id="ARBA00023204"/>
    </source>
</evidence>
<dbReference type="PANTHER" id="PTHR32294:SF4">
    <property type="entry name" value="ERROR-PRONE DNA POLYMERASE"/>
    <property type="match status" value="1"/>
</dbReference>
<dbReference type="GO" id="GO:0005737">
    <property type="term" value="C:cytoplasm"/>
    <property type="evidence" value="ECO:0007669"/>
    <property type="project" value="UniProtKB-SubCell"/>
</dbReference>
<dbReference type="InterPro" id="IPR023073">
    <property type="entry name" value="DnaE2"/>
</dbReference>
<comment type="subcellular location">
    <subcellularLocation>
        <location evidence="1 13">Cytoplasm</location>
    </subcellularLocation>
</comment>
<dbReference type="Pfam" id="PF01336">
    <property type="entry name" value="tRNA_anti-codon"/>
    <property type="match status" value="1"/>
</dbReference>
<feature type="region of interest" description="Disordered" evidence="14">
    <location>
        <begin position="19"/>
        <end position="71"/>
    </location>
</feature>
<sequence>MGWNNSPLPWEEFERRLSLRPPAAGSPPRVPAGWQLAARRAETAESADAASPAVRAETAGRADPAEDASDSTLTPYAELHAHSHYSFLDGSSSPEQLIAEATRLGLTGLALTDHDGLYGAALFAEAAEQRSRQDRERTRPPLLTVYGAELSLGLDAPQLGAADPAGSHLLVLARGAQGYHRLAGAITEAQLAGGEKGRPMYDLEALAAAGAGEWAILTGCRKGAVQRAMDAADSLAPGSGPGPASTRGEADAGALAELDRLTALFGADSVYVELTHHGHPGDDPRNARLAGLAAARGLPTIVTGNVHYASRAQAPLSEAMAAVRARRSLDELDPHLPASGAAHLRSGAAMLRRFARYRDAVARTVPLARELAFPLKAARPNLPKLDLPEGHSQMSWLRRLVREGAERRYGSPLPERHRARLEQELDVIERKDFPGYFLIVHDLVHEARRRGILCQGRGSAANSAVCYVLGITAVDAIFYALPFERFLSSLRDEEPDIDVDFDSERREEIIQYVYEKYGRRNAAQVANVISYRPKAAIRDAAKALGYGPGQQRAWTAGLERWSAVEDDPSSPIPAPVQQLARQFLQAPRHLGIHSGGMVLTERPVGEVCPIEHARMEGRTVLQWDKESCETMGLVKFDLLGLGMLSALQKTMDIVAAGTGERWTLDTIPKEEPGVYDMLCRADAVGVFQVESRAQLNTLPRLKPRKFYDLVIEIALIRPGPIQGGAVHPYLRRRDGNEAVSYAHPLLEPVLERTLGIPVFQEQLMQMATAVGGCSPEDADLLRRSMGSKRGEERIEALEAKLFAGMAANGIVGEEAGRLYTQIKSFADFGFAESHSLSFALLVYVSSWFKLHYPAAFLAGLLRSQPMGFYSSRELVQDARRHGVEVRAPDVQRSCAEAALERTDAAEAPDSAERPDAPRITGSAACLANPQPVVEPFDTDAPDTSAAHRRDGAFAVRLGLTGVRGIEFETAERIARARAQAPFADLADLARRADLDRGRIEALAAAGACESLGIGRREALWAAAPAADNRERFLPGIAVHVQPPLLPVLNTAEQTALDLWTTGIPLTAHPLALLRESLDARGAVRSDRMRRVRPGAVVEVAGLVTHRQRPGTAGGIVFITLEDESGSVNVVAWRDVWLRNRLVARTSPALLIRGAVERSPEGVVNVIAEAFEPLAAPVGITSRDFR</sequence>
<keyword evidence="8 13" id="KW-0235">DNA replication</keyword>
<keyword evidence="11 13" id="KW-0234">DNA repair</keyword>
<dbReference type="HAMAP" id="MF_01902">
    <property type="entry name" value="DNApol_error_prone"/>
    <property type="match status" value="1"/>
</dbReference>
<evidence type="ECO:0000256" key="8">
    <source>
        <dbReference type="ARBA" id="ARBA00022705"/>
    </source>
</evidence>
<protein>
    <recommendedName>
        <fullName evidence="4 13">Error-prone DNA polymerase</fullName>
        <ecNumber evidence="3 13">2.7.7.7</ecNumber>
    </recommendedName>
</protein>
<dbReference type="GO" id="GO:0008408">
    <property type="term" value="F:3'-5' exonuclease activity"/>
    <property type="evidence" value="ECO:0007669"/>
    <property type="project" value="InterPro"/>
</dbReference>
<keyword evidence="17" id="KW-1185">Reference proteome</keyword>
<evidence type="ECO:0000313" key="16">
    <source>
        <dbReference type="EMBL" id="QBE47747.1"/>
    </source>
</evidence>
<dbReference type="PANTHER" id="PTHR32294">
    <property type="entry name" value="DNA POLYMERASE III SUBUNIT ALPHA"/>
    <property type="match status" value="1"/>
</dbReference>
<dbReference type="GO" id="GO:0006281">
    <property type="term" value="P:DNA repair"/>
    <property type="evidence" value="ECO:0007669"/>
    <property type="project" value="UniProtKB-UniRule"/>
</dbReference>
<feature type="domain" description="Polymerase/histidinol phosphatase N-terminal" evidence="15">
    <location>
        <begin position="77"/>
        <end position="154"/>
    </location>
</feature>
<reference evidence="16 17" key="1">
    <citation type="submission" date="2019-02" db="EMBL/GenBank/DDBJ databases">
        <authorList>
            <person name="Sun L."/>
            <person name="Pan D."/>
            <person name="Wu X."/>
        </authorList>
    </citation>
    <scope>NUCLEOTIDE SEQUENCE [LARGE SCALE GENOMIC DNA]</scope>
    <source>
        <strain evidence="16 17">JW-1</strain>
    </source>
</reference>
<dbReference type="InterPro" id="IPR011708">
    <property type="entry name" value="DNA_pol3_alpha_NTPase_dom"/>
</dbReference>
<keyword evidence="9 13" id="KW-0227">DNA damage</keyword>
<dbReference type="KEGG" id="ltr:EVS81_01960"/>
<dbReference type="InterPro" id="IPR004013">
    <property type="entry name" value="PHP_dom"/>
</dbReference>
<dbReference type="Pfam" id="PF14579">
    <property type="entry name" value="HHH_6"/>
    <property type="match status" value="1"/>
</dbReference>
<dbReference type="InterPro" id="IPR004365">
    <property type="entry name" value="NA-bd_OB_tRNA"/>
</dbReference>
<dbReference type="Gene3D" id="3.20.20.140">
    <property type="entry name" value="Metal-dependent hydrolases"/>
    <property type="match status" value="1"/>
</dbReference>
<evidence type="ECO:0000256" key="1">
    <source>
        <dbReference type="ARBA" id="ARBA00004496"/>
    </source>
</evidence>
<comment type="catalytic activity">
    <reaction evidence="12 13">
        <text>DNA(n) + a 2'-deoxyribonucleoside 5'-triphosphate = DNA(n+1) + diphosphate</text>
        <dbReference type="Rhea" id="RHEA:22508"/>
        <dbReference type="Rhea" id="RHEA-COMP:17339"/>
        <dbReference type="Rhea" id="RHEA-COMP:17340"/>
        <dbReference type="ChEBI" id="CHEBI:33019"/>
        <dbReference type="ChEBI" id="CHEBI:61560"/>
        <dbReference type="ChEBI" id="CHEBI:173112"/>
        <dbReference type="EC" id="2.7.7.7"/>
    </reaction>
</comment>
<dbReference type="InterPro" id="IPR016195">
    <property type="entry name" value="Pol/histidinol_Pase-like"/>
</dbReference>
<dbReference type="AlphaFoldDB" id="A0A4P6KBZ1"/>
<keyword evidence="10 13" id="KW-0239">DNA-directed DNA polymerase</keyword>
<evidence type="ECO:0000256" key="7">
    <source>
        <dbReference type="ARBA" id="ARBA00022695"/>
    </source>
</evidence>
<evidence type="ECO:0000256" key="13">
    <source>
        <dbReference type="HAMAP-Rule" id="MF_01902"/>
    </source>
</evidence>
<dbReference type="CDD" id="cd04485">
    <property type="entry name" value="DnaE_OBF"/>
    <property type="match status" value="1"/>
</dbReference>
<evidence type="ECO:0000256" key="2">
    <source>
        <dbReference type="ARBA" id="ARBA00007391"/>
    </source>
</evidence>
<name>A0A4P6KBZ1_9MICO</name>
<comment type="function">
    <text evidence="13">DNA polymerase involved in damage-induced mutagenesis and translesion synthesis (TLS). It is not the major replicative DNA polymerase.</text>
</comment>
<comment type="similarity">
    <text evidence="2 13">Belongs to the DNA polymerase type-C family. DnaE2 subfamily.</text>
</comment>
<dbReference type="Pfam" id="PF02811">
    <property type="entry name" value="PHP"/>
    <property type="match status" value="1"/>
</dbReference>
<dbReference type="InterPro" id="IPR029460">
    <property type="entry name" value="DNAPol_HHH"/>
</dbReference>
<dbReference type="OrthoDB" id="9803237at2"/>
<dbReference type="GO" id="GO:0006260">
    <property type="term" value="P:DNA replication"/>
    <property type="evidence" value="ECO:0007669"/>
    <property type="project" value="UniProtKB-KW"/>
</dbReference>
<evidence type="ECO:0000256" key="9">
    <source>
        <dbReference type="ARBA" id="ARBA00022763"/>
    </source>
</evidence>
<dbReference type="Pfam" id="PF17657">
    <property type="entry name" value="DNA_pol3_finger"/>
    <property type="match status" value="1"/>
</dbReference>
<proteinExistence type="inferred from homology"/>
<dbReference type="SMART" id="SM00481">
    <property type="entry name" value="POLIIIAc"/>
    <property type="match status" value="1"/>
</dbReference>
<dbReference type="GO" id="GO:0003676">
    <property type="term" value="F:nucleic acid binding"/>
    <property type="evidence" value="ECO:0007669"/>
    <property type="project" value="InterPro"/>
</dbReference>
<dbReference type="InterPro" id="IPR003141">
    <property type="entry name" value="Pol/His_phosphatase_N"/>
</dbReference>
<evidence type="ECO:0000256" key="12">
    <source>
        <dbReference type="ARBA" id="ARBA00049244"/>
    </source>
</evidence>
<dbReference type="Proteomes" id="UP000289260">
    <property type="component" value="Chromosome"/>
</dbReference>
<accession>A0A4P6KBZ1</accession>
<gene>
    <name evidence="16" type="primary">dnaE</name>
    <name evidence="13" type="synonym">dnaE2</name>
    <name evidence="16" type="ORF">EVS81_01960</name>
</gene>
<organism evidence="16 17">
    <name type="scientific">Leucobacter triazinivorans</name>
    <dbReference type="NCBI Taxonomy" id="1784719"/>
    <lineage>
        <taxon>Bacteria</taxon>
        <taxon>Bacillati</taxon>
        <taxon>Actinomycetota</taxon>
        <taxon>Actinomycetes</taxon>
        <taxon>Micrococcales</taxon>
        <taxon>Microbacteriaceae</taxon>
        <taxon>Leucobacter</taxon>
    </lineage>
</organism>
<evidence type="ECO:0000256" key="10">
    <source>
        <dbReference type="ARBA" id="ARBA00022932"/>
    </source>
</evidence>
<dbReference type="NCBIfam" id="TIGR00594">
    <property type="entry name" value="polc"/>
    <property type="match status" value="1"/>
</dbReference>
<keyword evidence="5 13" id="KW-0963">Cytoplasm</keyword>
<dbReference type="InterPro" id="IPR004805">
    <property type="entry name" value="DnaE2/DnaE/PolC"/>
</dbReference>
<keyword evidence="7 13" id="KW-0548">Nucleotidyltransferase</keyword>
<evidence type="ECO:0000313" key="17">
    <source>
        <dbReference type="Proteomes" id="UP000289260"/>
    </source>
</evidence>
<dbReference type="EMBL" id="CP035806">
    <property type="protein sequence ID" value="QBE47747.1"/>
    <property type="molecule type" value="Genomic_DNA"/>
</dbReference>
<evidence type="ECO:0000256" key="4">
    <source>
        <dbReference type="ARBA" id="ARBA00017273"/>
    </source>
</evidence>
<dbReference type="SUPFAM" id="SSF89550">
    <property type="entry name" value="PHP domain-like"/>
    <property type="match status" value="1"/>
</dbReference>
<evidence type="ECO:0000256" key="6">
    <source>
        <dbReference type="ARBA" id="ARBA00022679"/>
    </source>
</evidence>
<dbReference type="GO" id="GO:0003887">
    <property type="term" value="F:DNA-directed DNA polymerase activity"/>
    <property type="evidence" value="ECO:0007669"/>
    <property type="project" value="UniProtKB-UniRule"/>
</dbReference>
<evidence type="ECO:0000256" key="14">
    <source>
        <dbReference type="SAM" id="MobiDB-lite"/>
    </source>
</evidence>
<dbReference type="EC" id="2.7.7.7" evidence="3 13"/>
<evidence type="ECO:0000259" key="15">
    <source>
        <dbReference type="SMART" id="SM00481"/>
    </source>
</evidence>
<dbReference type="Pfam" id="PF07733">
    <property type="entry name" value="DNA_pol3_alpha"/>
    <property type="match status" value="1"/>
</dbReference>
<dbReference type="RefSeq" id="WP_130108900.1">
    <property type="nucleotide sequence ID" value="NZ_CP035806.1"/>
</dbReference>
<evidence type="ECO:0000256" key="5">
    <source>
        <dbReference type="ARBA" id="ARBA00022490"/>
    </source>
</evidence>